<dbReference type="Proteomes" id="UP000007845">
    <property type="component" value="Chromosome"/>
</dbReference>
<dbReference type="KEGG" id="ddn:DND132_0730"/>
<dbReference type="AlphaFoldDB" id="F0JH06"/>
<dbReference type="HOGENOM" id="CLU_846561_0_0_7"/>
<dbReference type="RefSeq" id="WP_014321373.1">
    <property type="nucleotide sequence ID" value="NC_016803.1"/>
</dbReference>
<evidence type="ECO:0008006" key="3">
    <source>
        <dbReference type="Google" id="ProtNLM"/>
    </source>
</evidence>
<gene>
    <name evidence="1" type="ORF">DND132_0730</name>
</gene>
<dbReference type="OrthoDB" id="5445316at2"/>
<dbReference type="EMBL" id="CP003220">
    <property type="protein sequence ID" value="EGB13945.1"/>
    <property type="molecule type" value="Genomic_DNA"/>
</dbReference>
<name>F0JH06_9BACT</name>
<sequence length="339" mass="36656">MSKTTIDHIQSPVHGAIPGGLTGSPLASAGMQARNFTAMVGLPAPAIAPDFYTPDPLVADVERLCDPDEPVSDTRLLNLAVKYFFAYVHEDAHCDAVPYAELAALYEQFSRHQSMNEPGDDIEVMNRLRMWSPVLRVLADAPRAAHVLRAVLARTDAAPACGPFVGVDLGAGTGIMLLALQILARRGGCSDIQTLGYQCDPLSGERTHDLVHALGAGSVMLADPAREHAFHLVRGRNVDFVANEVMAGIQQSLDADNCFDKYRAFIHAVGHGLDRAAFFPDGLVAHSTATRASVILARENGFQPPAEYLTDKFIPQGFILDGKVLPIHKLGSDFYRYLT</sequence>
<accession>F0JH06</accession>
<dbReference type="eggNOG" id="ENOG5033XZU">
    <property type="taxonomic scope" value="Bacteria"/>
</dbReference>
<organism evidence="1 2">
    <name type="scientific">Pseudodesulfovibrio mercurii</name>
    <dbReference type="NCBI Taxonomy" id="641491"/>
    <lineage>
        <taxon>Bacteria</taxon>
        <taxon>Pseudomonadati</taxon>
        <taxon>Thermodesulfobacteriota</taxon>
        <taxon>Desulfovibrionia</taxon>
        <taxon>Desulfovibrionales</taxon>
        <taxon>Desulfovibrionaceae</taxon>
    </lineage>
</organism>
<evidence type="ECO:0000313" key="2">
    <source>
        <dbReference type="Proteomes" id="UP000007845"/>
    </source>
</evidence>
<protein>
    <recommendedName>
        <fullName evidence="3">Methyltransferase domain-containing protein</fullName>
    </recommendedName>
</protein>
<proteinExistence type="predicted"/>
<evidence type="ECO:0000313" key="1">
    <source>
        <dbReference type="EMBL" id="EGB13945.1"/>
    </source>
</evidence>
<keyword evidence="2" id="KW-1185">Reference proteome</keyword>
<reference evidence="1 2" key="1">
    <citation type="journal article" date="2011" name="J. Bacteriol.">
        <title>Genome sequence of the mercury-methylating strain Desulfovibrio desulfuricans ND132.</title>
        <authorList>
            <person name="Brown S.D."/>
            <person name="Gilmour C.C."/>
            <person name="Kucken A.M."/>
            <person name="Wall J.D."/>
            <person name="Elias D.A."/>
            <person name="Brandt C.C."/>
            <person name="Podar M."/>
            <person name="Chertkov O."/>
            <person name="Held B."/>
            <person name="Bruce D.C."/>
            <person name="Detter J.C."/>
            <person name="Tapia R."/>
            <person name="Han C.S."/>
            <person name="Goodwin L.A."/>
            <person name="Cheng J.F."/>
            <person name="Pitluck S."/>
            <person name="Woyke T."/>
            <person name="Mikhailova N."/>
            <person name="Ivanova N.N."/>
            <person name="Han J."/>
            <person name="Lucas S."/>
            <person name="Lapidus A.L."/>
            <person name="Land M.L."/>
            <person name="Hauser L.J."/>
            <person name="Palumbo A.V."/>
        </authorList>
    </citation>
    <scope>NUCLEOTIDE SEQUENCE [LARGE SCALE GENOMIC DNA]</scope>
    <source>
        <strain evidence="1 2">ND132</strain>
    </source>
</reference>